<reference evidence="2 3" key="1">
    <citation type="journal article" date="2012" name="J. Bacteriol.">
        <title>Genome sequence of the pathogenic Herbaspirillum seropedicae strain Os34, isolated from rice roots.</title>
        <authorList>
            <person name="Ye W."/>
            <person name="Ye S."/>
            <person name="Liu J."/>
            <person name="Chang S."/>
            <person name="Chen M."/>
            <person name="Zhu B."/>
            <person name="Guo L."/>
            <person name="An Q."/>
        </authorList>
    </citation>
    <scope>NUCLEOTIDE SEQUENCE [LARGE SCALE GENOMIC DNA]</scope>
    <source>
        <strain evidence="2 3">Os34</strain>
    </source>
</reference>
<evidence type="ECO:0000313" key="3">
    <source>
        <dbReference type="Proteomes" id="UP000501648"/>
    </source>
</evidence>
<protein>
    <submittedName>
        <fullName evidence="2">DUF4255 domain-containing protein</fullName>
    </submittedName>
</protein>
<dbReference type="InterPro" id="IPR025351">
    <property type="entry name" value="Pvc16_N"/>
</dbReference>
<proteinExistence type="predicted"/>
<gene>
    <name evidence="2" type="ORF">C798_13120</name>
</gene>
<dbReference type="Pfam" id="PF14065">
    <property type="entry name" value="Pvc16_N"/>
    <property type="match status" value="1"/>
</dbReference>
<dbReference type="AlphaFoldDB" id="A0A6M3ZT24"/>
<sequence length="188" mass="20792">MIDTALAFTRQVLEQYLVLHAQQEAGIAVLNGVVDFSGNMPPKNQNKIVITLVNLEYETNKQYYGGMQADGTQLSRINPSVFFNLDILISACFDSYSEALKLLTASISFFQNNVHFTRENSPTLPAGISALKFEIENSPSLKTHNLWTAMGAKYLPSIIYKIRHVAVQGEQIKSTAPMVANTTGHVQP</sequence>
<organism evidence="2 3">
    <name type="scientific">Herbaspirillum rubrisubalbicans Os34</name>
    <dbReference type="NCBI Taxonomy" id="1235827"/>
    <lineage>
        <taxon>Bacteria</taxon>
        <taxon>Pseudomonadati</taxon>
        <taxon>Pseudomonadota</taxon>
        <taxon>Betaproteobacteria</taxon>
        <taxon>Burkholderiales</taxon>
        <taxon>Oxalobacteraceae</taxon>
        <taxon>Herbaspirillum</taxon>
    </lineage>
</organism>
<accession>A0A6M3ZT24</accession>
<evidence type="ECO:0000313" key="2">
    <source>
        <dbReference type="EMBL" id="QJQ01140.1"/>
    </source>
</evidence>
<name>A0A6M3ZT24_9BURK</name>
<evidence type="ECO:0000259" key="1">
    <source>
        <dbReference type="Pfam" id="PF14065"/>
    </source>
</evidence>
<dbReference type="Proteomes" id="UP000501648">
    <property type="component" value="Chromosome"/>
</dbReference>
<dbReference type="RefSeq" id="WP_017453309.1">
    <property type="nucleotide sequence ID" value="NZ_CP008956.1"/>
</dbReference>
<feature type="domain" description="Pvc16 N-terminal" evidence="1">
    <location>
        <begin position="39"/>
        <end position="180"/>
    </location>
</feature>
<dbReference type="EMBL" id="CP008956">
    <property type="protein sequence ID" value="QJQ01140.1"/>
    <property type="molecule type" value="Genomic_DNA"/>
</dbReference>